<reference evidence="3" key="2">
    <citation type="submission" date="2023-05" db="EMBL/GenBank/DDBJ databases">
        <authorList>
            <consortium name="Lawrence Berkeley National Laboratory"/>
            <person name="Steindorff A."/>
            <person name="Hensen N."/>
            <person name="Bonometti L."/>
            <person name="Westerberg I."/>
            <person name="Brannstrom I.O."/>
            <person name="Guillou S."/>
            <person name="Cros-Aarteil S."/>
            <person name="Calhoun S."/>
            <person name="Haridas S."/>
            <person name="Kuo A."/>
            <person name="Mondo S."/>
            <person name="Pangilinan J."/>
            <person name="Riley R."/>
            <person name="Labutti K."/>
            <person name="Andreopoulos B."/>
            <person name="Lipzen A."/>
            <person name="Chen C."/>
            <person name="Yanf M."/>
            <person name="Daum C."/>
            <person name="Ng V."/>
            <person name="Clum A."/>
            <person name="Ohm R."/>
            <person name="Martin F."/>
            <person name="Silar P."/>
            <person name="Natvig D."/>
            <person name="Lalanne C."/>
            <person name="Gautier V."/>
            <person name="Ament-Velasquez S.L."/>
            <person name="Kruys A."/>
            <person name="Hutchinson M.I."/>
            <person name="Powell A.J."/>
            <person name="Barry K."/>
            <person name="Miller A.N."/>
            <person name="Grigoriev I.V."/>
            <person name="Debuchy R."/>
            <person name="Gladieux P."/>
            <person name="Thoren M.H."/>
            <person name="Johannesson H."/>
        </authorList>
    </citation>
    <scope>NUCLEOTIDE SEQUENCE</scope>
    <source>
        <strain evidence="3">CBS 757.83</strain>
    </source>
</reference>
<feature type="compositionally biased region" description="Polar residues" evidence="1">
    <location>
        <begin position="44"/>
        <end position="59"/>
    </location>
</feature>
<evidence type="ECO:0000313" key="4">
    <source>
        <dbReference type="Proteomes" id="UP001305647"/>
    </source>
</evidence>
<evidence type="ECO:0000256" key="2">
    <source>
        <dbReference type="SAM" id="Phobius"/>
    </source>
</evidence>
<keyword evidence="4" id="KW-1185">Reference proteome</keyword>
<feature type="compositionally biased region" description="Polar residues" evidence="1">
    <location>
        <begin position="71"/>
        <end position="90"/>
    </location>
</feature>
<protein>
    <recommendedName>
        <fullName evidence="5">Transmembrane protein</fullName>
    </recommendedName>
</protein>
<dbReference type="AlphaFoldDB" id="A0AAN6SX49"/>
<dbReference type="Proteomes" id="UP001305647">
    <property type="component" value="Unassembled WGS sequence"/>
</dbReference>
<proteinExistence type="predicted"/>
<keyword evidence="2" id="KW-0472">Membrane</keyword>
<dbReference type="EMBL" id="MU863743">
    <property type="protein sequence ID" value="KAK4096059.1"/>
    <property type="molecule type" value="Genomic_DNA"/>
</dbReference>
<comment type="caution">
    <text evidence="3">The sequence shown here is derived from an EMBL/GenBank/DDBJ whole genome shotgun (WGS) entry which is preliminary data.</text>
</comment>
<evidence type="ECO:0000313" key="3">
    <source>
        <dbReference type="EMBL" id="KAK4096059.1"/>
    </source>
</evidence>
<reference evidence="3" key="1">
    <citation type="journal article" date="2023" name="Mol. Phylogenet. Evol.">
        <title>Genome-scale phylogeny and comparative genomics of the fungal order Sordariales.</title>
        <authorList>
            <person name="Hensen N."/>
            <person name="Bonometti L."/>
            <person name="Westerberg I."/>
            <person name="Brannstrom I.O."/>
            <person name="Guillou S."/>
            <person name="Cros-Aarteil S."/>
            <person name="Calhoun S."/>
            <person name="Haridas S."/>
            <person name="Kuo A."/>
            <person name="Mondo S."/>
            <person name="Pangilinan J."/>
            <person name="Riley R."/>
            <person name="LaButti K."/>
            <person name="Andreopoulos B."/>
            <person name="Lipzen A."/>
            <person name="Chen C."/>
            <person name="Yan M."/>
            <person name="Daum C."/>
            <person name="Ng V."/>
            <person name="Clum A."/>
            <person name="Steindorff A."/>
            <person name="Ohm R.A."/>
            <person name="Martin F."/>
            <person name="Silar P."/>
            <person name="Natvig D.O."/>
            <person name="Lalanne C."/>
            <person name="Gautier V."/>
            <person name="Ament-Velasquez S.L."/>
            <person name="Kruys A."/>
            <person name="Hutchinson M.I."/>
            <person name="Powell A.J."/>
            <person name="Barry K."/>
            <person name="Miller A.N."/>
            <person name="Grigoriev I.V."/>
            <person name="Debuchy R."/>
            <person name="Gladieux P."/>
            <person name="Hiltunen Thoren M."/>
            <person name="Johannesson H."/>
        </authorList>
    </citation>
    <scope>NUCLEOTIDE SEQUENCE</scope>
    <source>
        <strain evidence="3">CBS 757.83</strain>
    </source>
</reference>
<name>A0AAN6SX49_9PEZI</name>
<evidence type="ECO:0008006" key="5">
    <source>
        <dbReference type="Google" id="ProtNLM"/>
    </source>
</evidence>
<gene>
    <name evidence="3" type="ORF">N658DRAFT_490240</name>
</gene>
<accession>A0AAN6SX49</accession>
<organism evidence="3 4">
    <name type="scientific">Parathielavia hyrcaniae</name>
    <dbReference type="NCBI Taxonomy" id="113614"/>
    <lineage>
        <taxon>Eukaryota</taxon>
        <taxon>Fungi</taxon>
        <taxon>Dikarya</taxon>
        <taxon>Ascomycota</taxon>
        <taxon>Pezizomycotina</taxon>
        <taxon>Sordariomycetes</taxon>
        <taxon>Sordariomycetidae</taxon>
        <taxon>Sordariales</taxon>
        <taxon>Chaetomiaceae</taxon>
        <taxon>Parathielavia</taxon>
    </lineage>
</organism>
<keyword evidence="2" id="KW-0812">Transmembrane</keyword>
<feature type="region of interest" description="Disordered" evidence="1">
    <location>
        <begin position="44"/>
        <end position="128"/>
    </location>
</feature>
<feature type="transmembrane region" description="Helical" evidence="2">
    <location>
        <begin position="141"/>
        <end position="159"/>
    </location>
</feature>
<keyword evidence="2" id="KW-1133">Transmembrane helix</keyword>
<evidence type="ECO:0000256" key="1">
    <source>
        <dbReference type="SAM" id="MobiDB-lite"/>
    </source>
</evidence>
<sequence length="185" mass="19707">MHRTVIRLGGSLRGHCPGSLLQAGFQLPPSVVSAPLAAQTKYFSSRLSSTKTPVESSGQPPRFKRPEPASSAGTSTEVQDGNTQTDSPSMTAPKLEPAASAARPVGVPPPPHAPARPRASIPAQKPIDTSSKEYKQAASRYVRFVVAFPFLVVTSYFLYERLAPELKIRQLPPSSPAAQAPRPAN</sequence>